<sequence length="90" mass="10177">MDRRKIKKVAALKYDINETAPTVIAKGKGIVADKILEKADEQELPIYKDEKLVESLTKLDIGDMIPPELYQIVAEILVFVSDLDDIYKSI</sequence>
<dbReference type="InterPro" id="IPR006135">
    <property type="entry name" value="T3SS_substrate_exporter"/>
</dbReference>
<dbReference type="KEGG" id="vgu:HYG85_00050"/>
<dbReference type="EMBL" id="CP058561">
    <property type="protein sequence ID" value="QUH27396.1"/>
    <property type="molecule type" value="Genomic_DNA"/>
</dbReference>
<name>A0A8J8M6T3_9FIRM</name>
<dbReference type="GO" id="GO:0009306">
    <property type="term" value="P:protein secretion"/>
    <property type="evidence" value="ECO:0007669"/>
    <property type="project" value="InterPro"/>
</dbReference>
<accession>A0A8J8M6T3</accession>
<dbReference type="Pfam" id="PF01312">
    <property type="entry name" value="Bac_export_2"/>
    <property type="match status" value="1"/>
</dbReference>
<keyword evidence="2" id="KW-1185">Reference proteome</keyword>
<dbReference type="PANTHER" id="PTHR30531:SF12">
    <property type="entry name" value="FLAGELLAR BIOSYNTHETIC PROTEIN FLHB"/>
    <property type="match status" value="1"/>
</dbReference>
<dbReference type="AlphaFoldDB" id="A0A8J8M6T3"/>
<dbReference type="InterPro" id="IPR029025">
    <property type="entry name" value="T3SS_substrate_exporter_C"/>
</dbReference>
<dbReference type="Gene3D" id="3.40.1690.10">
    <property type="entry name" value="secretion proteins EscU"/>
    <property type="match status" value="1"/>
</dbReference>
<organism evidence="1 2">
    <name type="scientific">Vallitalea guaymasensis</name>
    <dbReference type="NCBI Taxonomy" id="1185412"/>
    <lineage>
        <taxon>Bacteria</taxon>
        <taxon>Bacillati</taxon>
        <taxon>Bacillota</taxon>
        <taxon>Clostridia</taxon>
        <taxon>Lachnospirales</taxon>
        <taxon>Vallitaleaceae</taxon>
        <taxon>Vallitalea</taxon>
    </lineage>
</organism>
<dbReference type="SUPFAM" id="SSF160544">
    <property type="entry name" value="EscU C-terminal domain-like"/>
    <property type="match status" value="1"/>
</dbReference>
<gene>
    <name evidence="1" type="ORF">HYG85_00050</name>
</gene>
<dbReference type="Proteomes" id="UP000677305">
    <property type="component" value="Chromosome"/>
</dbReference>
<protein>
    <submittedName>
        <fullName evidence="1">EscU/YscU/HrcU family type III secretion system export apparatus switch protein</fullName>
    </submittedName>
</protein>
<evidence type="ECO:0000313" key="2">
    <source>
        <dbReference type="Proteomes" id="UP000677305"/>
    </source>
</evidence>
<dbReference type="GO" id="GO:0005886">
    <property type="term" value="C:plasma membrane"/>
    <property type="evidence" value="ECO:0007669"/>
    <property type="project" value="TreeGrafter"/>
</dbReference>
<proteinExistence type="predicted"/>
<dbReference type="PANTHER" id="PTHR30531">
    <property type="entry name" value="FLAGELLAR BIOSYNTHETIC PROTEIN FLHB"/>
    <property type="match status" value="1"/>
</dbReference>
<dbReference type="RefSeq" id="WP_212691790.1">
    <property type="nucleotide sequence ID" value="NZ_CAJXUH010000004.1"/>
</dbReference>
<reference evidence="1 2" key="1">
    <citation type="submission" date="2020-07" db="EMBL/GenBank/DDBJ databases">
        <title>Vallitalea guaymasensis genome.</title>
        <authorList>
            <person name="Postec A."/>
        </authorList>
    </citation>
    <scope>NUCLEOTIDE SEQUENCE [LARGE SCALE GENOMIC DNA]</scope>
    <source>
        <strain evidence="1 2">Ra1766G1</strain>
    </source>
</reference>
<evidence type="ECO:0000313" key="1">
    <source>
        <dbReference type="EMBL" id="QUH27396.1"/>
    </source>
</evidence>